<feature type="compositionally biased region" description="Low complexity" evidence="1">
    <location>
        <begin position="423"/>
        <end position="434"/>
    </location>
</feature>
<feature type="compositionally biased region" description="Low complexity" evidence="1">
    <location>
        <begin position="1220"/>
        <end position="1231"/>
    </location>
</feature>
<evidence type="ECO:0000313" key="2">
    <source>
        <dbReference type="EMBL" id="KAJ3112760.1"/>
    </source>
</evidence>
<feature type="compositionally biased region" description="Basic residues" evidence="1">
    <location>
        <begin position="40"/>
        <end position="55"/>
    </location>
</feature>
<dbReference type="EMBL" id="JADGJH010001508">
    <property type="protein sequence ID" value="KAJ3112760.1"/>
    <property type="molecule type" value="Genomic_DNA"/>
</dbReference>
<feature type="compositionally biased region" description="Basic and acidic residues" evidence="1">
    <location>
        <begin position="585"/>
        <end position="616"/>
    </location>
</feature>
<feature type="compositionally biased region" description="Polar residues" evidence="1">
    <location>
        <begin position="1179"/>
        <end position="1200"/>
    </location>
</feature>
<keyword evidence="3" id="KW-1185">Reference proteome</keyword>
<dbReference type="Proteomes" id="UP001211907">
    <property type="component" value="Unassembled WGS sequence"/>
</dbReference>
<feature type="compositionally biased region" description="Polar residues" evidence="1">
    <location>
        <begin position="124"/>
        <end position="134"/>
    </location>
</feature>
<feature type="compositionally biased region" description="Low complexity" evidence="1">
    <location>
        <begin position="1271"/>
        <end position="1300"/>
    </location>
</feature>
<feature type="compositionally biased region" description="Basic residues" evidence="1">
    <location>
        <begin position="481"/>
        <end position="490"/>
    </location>
</feature>
<feature type="compositionally biased region" description="Basic and acidic residues" evidence="1">
    <location>
        <begin position="278"/>
        <end position="289"/>
    </location>
</feature>
<feature type="compositionally biased region" description="Basic and acidic residues" evidence="1">
    <location>
        <begin position="1452"/>
        <end position="1464"/>
    </location>
</feature>
<organism evidence="2 3">
    <name type="scientific">Physocladia obscura</name>
    <dbReference type="NCBI Taxonomy" id="109957"/>
    <lineage>
        <taxon>Eukaryota</taxon>
        <taxon>Fungi</taxon>
        <taxon>Fungi incertae sedis</taxon>
        <taxon>Chytridiomycota</taxon>
        <taxon>Chytridiomycota incertae sedis</taxon>
        <taxon>Chytridiomycetes</taxon>
        <taxon>Chytridiales</taxon>
        <taxon>Chytriomycetaceae</taxon>
        <taxon>Physocladia</taxon>
    </lineage>
</organism>
<feature type="region of interest" description="Disordered" evidence="1">
    <location>
        <begin position="1130"/>
        <end position="1405"/>
    </location>
</feature>
<feature type="region of interest" description="Disordered" evidence="1">
    <location>
        <begin position="585"/>
        <end position="949"/>
    </location>
</feature>
<protein>
    <submittedName>
        <fullName evidence="2">Uncharacterized protein</fullName>
    </submittedName>
</protein>
<evidence type="ECO:0000256" key="1">
    <source>
        <dbReference type="SAM" id="MobiDB-lite"/>
    </source>
</evidence>
<comment type="caution">
    <text evidence="2">The sequence shown here is derived from an EMBL/GenBank/DDBJ whole genome shotgun (WGS) entry which is preliminary data.</text>
</comment>
<feature type="compositionally biased region" description="Polar residues" evidence="1">
    <location>
        <begin position="267"/>
        <end position="277"/>
    </location>
</feature>
<feature type="compositionally biased region" description="Polar residues" evidence="1">
    <location>
        <begin position="326"/>
        <end position="336"/>
    </location>
</feature>
<feature type="compositionally biased region" description="Low complexity" evidence="1">
    <location>
        <begin position="1492"/>
        <end position="1507"/>
    </location>
</feature>
<name>A0AAD5SYU2_9FUNG</name>
<feature type="compositionally biased region" description="Basic and acidic residues" evidence="1">
    <location>
        <begin position="346"/>
        <end position="361"/>
    </location>
</feature>
<feature type="compositionally biased region" description="Polar residues" evidence="1">
    <location>
        <begin position="893"/>
        <end position="921"/>
    </location>
</feature>
<feature type="compositionally biased region" description="Polar residues" evidence="1">
    <location>
        <begin position="1232"/>
        <end position="1241"/>
    </location>
</feature>
<feature type="compositionally biased region" description="Basic residues" evidence="1">
    <location>
        <begin position="1"/>
        <end position="13"/>
    </location>
</feature>
<proteinExistence type="predicted"/>
<evidence type="ECO:0000313" key="3">
    <source>
        <dbReference type="Proteomes" id="UP001211907"/>
    </source>
</evidence>
<feature type="region of interest" description="Disordered" evidence="1">
    <location>
        <begin position="1"/>
        <end position="532"/>
    </location>
</feature>
<feature type="compositionally biased region" description="Basic and acidic residues" evidence="1">
    <location>
        <begin position="199"/>
        <end position="212"/>
    </location>
</feature>
<feature type="compositionally biased region" description="Low complexity" evidence="1">
    <location>
        <begin position="376"/>
        <end position="393"/>
    </location>
</feature>
<feature type="compositionally biased region" description="Low complexity" evidence="1">
    <location>
        <begin position="169"/>
        <end position="194"/>
    </location>
</feature>
<accession>A0AAD5SYU2</accession>
<feature type="region of interest" description="Disordered" evidence="1">
    <location>
        <begin position="1450"/>
        <end position="1548"/>
    </location>
</feature>
<feature type="compositionally biased region" description="Polar residues" evidence="1">
    <location>
        <begin position="678"/>
        <end position="694"/>
    </location>
</feature>
<sequence>MRKLTRPRNKSRTRNGSPEAGGGDDFDGNTSGGSSESGLRKLKLGKKKQTAKKKKNPDELEISGPIIDENTPVPKGAIPLGRLRSAASVVSGDGDGSDNDSSGNDTSNRNQRQQQLKMQQQRRPSNASNGSASDLPSEKNRSRSRSRSKTRRDLSDSEPDPPPVPSIPKPSGRPARKASAADSDVSDAFAAAAAARRKNSNEEILQTKRKDSASNSNSTKSPAPPARQVSANQNNQAKKKSYADDSDDETDDDFITVPVSNKKPQKISPSQNTGDSSNESRGDTREIAPKKSAQPPSKWQQAVQNKPVYVSPSPPPPNVSSKKQQLRISIQNSSYYSEDELLDDVPAEKKLPKQNNSRDAKSPNSRSNKSPPPAPFSKSSQIKGPSPKSPKSPNIRMKPERPNFLDQSSDEEDTFAKVQKSANQSQRQQSNQSRRNSDLSDINSEESEGEKALAAKSFKSRVSNEEKRKRLSALDASKTGWAKKKPGQPRKIRESVLNIDEDDGETAPSSSALNKLEGKTGARRGSVKRNSSDLEVWVDMDQKLAEKKAAVEKQRLKLKQQKEEQERLEKEREQQEILERQIEQQQMLEREREQQQKRLDREREQQEKIERDREAADALALALDIGPRDASLEVKNSPSPRSASLDYGDSRRQENGADSPNSSSRRRLPPRRLDGSGDPNNAKSPLQETGSRASSFLDYDELEAPSKNFERRRSESASPSQRRKLPTRQQIEDSKSPLKQSVSANARSGRNPRLSSLSLKSRDSTLIIVPPPPQELFSESKAQAPPLKVKQLSQKSKSKKSPIESQKTIPAQETDSEDEPTRTPAPFVPVIKKFNWASAAKKLEATTAEPEPVPLQEEPPESDLSEKEDTSTQPAATGGGESKTQKQRPPRSKSLTTRSTATSDKNTAPNPESSQAPNQEDLSPPPQQEPPKKALSAKERSQNSSAKAKKVVVSFMSMPAPIVIPQPAVSTKTFNKVSSVLASPATTPAERQKKQSEMWKALELELNASDNDDDDDGDGTRGMFADLERQASLLNTANDHRRKSRMAFSKVASLAAPPPAVKKSVVDDDMWAMLEAETLELNNNLANRAHVGPVSPEERLRRMEERALRKLGKLEEKGKDIAIKVKEFDEKMKRQELGEEKKEVKPSILAGLFGSGSKRKDSTTDTTSGNIAAVAKATLISNNSIQIPPTMSPSPSIKSNKSAEEDKSPTASQANRQKPTTGNSNAATATSPITVQSNSGLQIEDQTDGSPKPAGFLARLLNRSEKKENESPVLATAASSAASSPTVASASSPTKSTAPANGGGIGSMAQEVAANAKSLKPSSSQLKTSAKPGGSSYNQSIEEKNAPLTVPQQSGDKKAVSITKSQPVDKKNMNVPAEKTVVFDSQTGEKTTTITPSTSPTVTSPNIATATAAAGTAASITFTANTAVPKTDPAASTEKVEKKTVLGWLFGGKKEDSKKDDIETSKSSTAETQSASTPTPAMARQISATSDAESVTSKSSVAVAAAERSAERRKKWAEMKADGGATNVSGMSIEERRQQWMARKQSDAGIDVQNLAVRSVNSSMGDDKKKSTKRS</sequence>
<gene>
    <name evidence="2" type="ORF">HK100_002221</name>
</gene>
<feature type="compositionally biased region" description="Polar residues" evidence="1">
    <location>
        <begin position="1209"/>
        <end position="1219"/>
    </location>
</feature>
<feature type="compositionally biased region" description="Basic and acidic residues" evidence="1">
    <location>
        <begin position="1130"/>
        <end position="1145"/>
    </location>
</feature>
<feature type="compositionally biased region" description="Acidic residues" evidence="1">
    <location>
        <begin position="244"/>
        <end position="254"/>
    </location>
</feature>
<reference evidence="2" key="1">
    <citation type="submission" date="2020-05" db="EMBL/GenBank/DDBJ databases">
        <title>Phylogenomic resolution of chytrid fungi.</title>
        <authorList>
            <person name="Stajich J.E."/>
            <person name="Amses K."/>
            <person name="Simmons R."/>
            <person name="Seto K."/>
            <person name="Myers J."/>
            <person name="Bonds A."/>
            <person name="Quandt C.A."/>
            <person name="Barry K."/>
            <person name="Liu P."/>
            <person name="Grigoriev I."/>
            <person name="Longcore J.E."/>
            <person name="James T.Y."/>
        </authorList>
    </citation>
    <scope>NUCLEOTIDE SEQUENCE</scope>
    <source>
        <strain evidence="2">JEL0513</strain>
    </source>
</reference>
<feature type="compositionally biased region" description="Polar residues" evidence="1">
    <location>
        <begin position="737"/>
        <end position="748"/>
    </location>
</feature>
<feature type="compositionally biased region" description="Polar residues" evidence="1">
    <location>
        <begin position="1465"/>
        <end position="1479"/>
    </location>
</feature>
<feature type="compositionally biased region" description="Low complexity" evidence="1">
    <location>
        <begin position="99"/>
        <end position="123"/>
    </location>
</feature>
<feature type="compositionally biased region" description="Basic and acidic residues" evidence="1">
    <location>
        <begin position="930"/>
        <end position="941"/>
    </location>
</feature>
<feature type="compositionally biased region" description="Polar residues" evidence="1">
    <location>
        <begin position="294"/>
        <end position="304"/>
    </location>
</feature>
<feature type="compositionally biased region" description="Low complexity" evidence="1">
    <location>
        <begin position="1391"/>
        <end position="1405"/>
    </location>
</feature>